<dbReference type="SUPFAM" id="SSF55729">
    <property type="entry name" value="Acyl-CoA N-acyltransferases (Nat)"/>
    <property type="match status" value="1"/>
</dbReference>
<reference evidence="2 3" key="1">
    <citation type="journal article" date="2016" name="Nat. Commun.">
        <title>Thousands of microbial genomes shed light on interconnected biogeochemical processes in an aquifer system.</title>
        <authorList>
            <person name="Anantharaman K."/>
            <person name="Brown C.T."/>
            <person name="Hug L.A."/>
            <person name="Sharon I."/>
            <person name="Castelle C.J."/>
            <person name="Probst A.J."/>
            <person name="Thomas B.C."/>
            <person name="Singh A."/>
            <person name="Wilkins M.J."/>
            <person name="Karaoz U."/>
            <person name="Brodie E.L."/>
            <person name="Williams K.H."/>
            <person name="Hubbard S.S."/>
            <person name="Banfield J.F."/>
        </authorList>
    </citation>
    <scope>NUCLEOTIDE SEQUENCE [LARGE SCALE GENOMIC DNA]</scope>
</reference>
<dbReference type="PANTHER" id="PTHR43441:SF2">
    <property type="entry name" value="FAMILY ACETYLTRANSFERASE, PUTATIVE (AFU_ORTHOLOGUE AFUA_7G00850)-RELATED"/>
    <property type="match status" value="1"/>
</dbReference>
<sequence length="174" mass="19970">MEGKMIELEPAVVSKKHIDFLYGCYCSEAVQGNFQPTKTISYERIAESLRLQDEMFKYVFIIVYNGLYVGYAYSYLSRAFNHFEIGVTVMPSMRRIGLGSFAHQVLIAWTLENHKTHRLTAYVSYDNTAERIILERLGFHLEGVMRQAGIIREALHDIAVYGALRSELALMCKT</sequence>
<dbReference type="Proteomes" id="UP000177987">
    <property type="component" value="Unassembled WGS sequence"/>
</dbReference>
<dbReference type="EMBL" id="MHUW01000019">
    <property type="protein sequence ID" value="OHA83280.1"/>
    <property type="molecule type" value="Genomic_DNA"/>
</dbReference>
<dbReference type="PROSITE" id="PS51186">
    <property type="entry name" value="GNAT"/>
    <property type="match status" value="1"/>
</dbReference>
<gene>
    <name evidence="2" type="ORF">A2937_03970</name>
</gene>
<organism evidence="2 3">
    <name type="scientific">Candidatus Yonathbacteria bacterium RIFCSPLOWO2_01_FULL_47_33b</name>
    <dbReference type="NCBI Taxonomy" id="1802727"/>
    <lineage>
        <taxon>Bacteria</taxon>
        <taxon>Candidatus Yonathiibacteriota</taxon>
    </lineage>
</organism>
<dbReference type="GO" id="GO:0008999">
    <property type="term" value="F:protein-N-terminal-alanine acetyltransferase activity"/>
    <property type="evidence" value="ECO:0007669"/>
    <property type="project" value="TreeGrafter"/>
</dbReference>
<name>A0A1G2SE47_9BACT</name>
<proteinExistence type="predicted"/>
<dbReference type="InterPro" id="IPR016181">
    <property type="entry name" value="Acyl_CoA_acyltransferase"/>
</dbReference>
<dbReference type="InterPro" id="IPR000182">
    <property type="entry name" value="GNAT_dom"/>
</dbReference>
<evidence type="ECO:0000313" key="3">
    <source>
        <dbReference type="Proteomes" id="UP000177987"/>
    </source>
</evidence>
<dbReference type="GO" id="GO:0005737">
    <property type="term" value="C:cytoplasm"/>
    <property type="evidence" value="ECO:0007669"/>
    <property type="project" value="TreeGrafter"/>
</dbReference>
<comment type="caution">
    <text evidence="2">The sequence shown here is derived from an EMBL/GenBank/DDBJ whole genome shotgun (WGS) entry which is preliminary data.</text>
</comment>
<dbReference type="STRING" id="1802727.A2937_03970"/>
<dbReference type="Gene3D" id="3.40.630.30">
    <property type="match status" value="1"/>
</dbReference>
<feature type="domain" description="N-acetyltransferase" evidence="1">
    <location>
        <begin position="6"/>
        <end position="167"/>
    </location>
</feature>
<protein>
    <recommendedName>
        <fullName evidence="1">N-acetyltransferase domain-containing protein</fullName>
    </recommendedName>
</protein>
<dbReference type="AlphaFoldDB" id="A0A1G2SE47"/>
<accession>A0A1G2SE47</accession>
<dbReference type="InterPro" id="IPR051908">
    <property type="entry name" value="Ribosomal_N-acetyltransferase"/>
</dbReference>
<evidence type="ECO:0000313" key="2">
    <source>
        <dbReference type="EMBL" id="OHA83280.1"/>
    </source>
</evidence>
<dbReference type="Pfam" id="PF13302">
    <property type="entry name" value="Acetyltransf_3"/>
    <property type="match status" value="1"/>
</dbReference>
<dbReference type="GO" id="GO:1990189">
    <property type="term" value="F:protein N-terminal-serine acetyltransferase activity"/>
    <property type="evidence" value="ECO:0007669"/>
    <property type="project" value="TreeGrafter"/>
</dbReference>
<evidence type="ECO:0000259" key="1">
    <source>
        <dbReference type="PROSITE" id="PS51186"/>
    </source>
</evidence>
<dbReference type="PANTHER" id="PTHR43441">
    <property type="entry name" value="RIBOSOMAL-PROTEIN-SERINE ACETYLTRANSFERASE"/>
    <property type="match status" value="1"/>
</dbReference>